<name>A0ABR1L6I5_9PEZI</name>
<evidence type="ECO:0000313" key="2">
    <source>
        <dbReference type="EMBL" id="KAK7530285.1"/>
    </source>
</evidence>
<feature type="region of interest" description="Disordered" evidence="1">
    <location>
        <begin position="1"/>
        <end position="62"/>
    </location>
</feature>
<reference evidence="2 3" key="1">
    <citation type="submission" date="2024-04" db="EMBL/GenBank/DDBJ databases">
        <title>Phyllosticta paracitricarpa is synonymous to the EU quarantine fungus P. citricarpa based on phylogenomic analyses.</title>
        <authorList>
            <consortium name="Lawrence Berkeley National Laboratory"/>
            <person name="Van ingen-buijs V.A."/>
            <person name="Van westerhoven A.C."/>
            <person name="Haridas S."/>
            <person name="Skiadas P."/>
            <person name="Martin F."/>
            <person name="Groenewald J.Z."/>
            <person name="Crous P.W."/>
            <person name="Seidl M.F."/>
        </authorList>
    </citation>
    <scope>NUCLEOTIDE SEQUENCE [LARGE SCALE GENOMIC DNA]</scope>
    <source>
        <strain evidence="2 3">CPC 17464</strain>
    </source>
</reference>
<organism evidence="2 3">
    <name type="scientific">Phyllosticta citribraziliensis</name>
    <dbReference type="NCBI Taxonomy" id="989973"/>
    <lineage>
        <taxon>Eukaryota</taxon>
        <taxon>Fungi</taxon>
        <taxon>Dikarya</taxon>
        <taxon>Ascomycota</taxon>
        <taxon>Pezizomycotina</taxon>
        <taxon>Dothideomycetes</taxon>
        <taxon>Dothideomycetes incertae sedis</taxon>
        <taxon>Botryosphaeriales</taxon>
        <taxon>Phyllostictaceae</taxon>
        <taxon>Phyllosticta</taxon>
    </lineage>
</organism>
<sequence>MKTGKELRNKLKKHKGLGAASRRNVDTQDHRHAEMLDSEPKEPARLSTDASGQTLSPISNNIPTDVNAATLLPHEQMGSSARDSISSRSSWDRAVLAEFTPELCTATKQTDDTLVASRTHSQNADEIEHPFKVYYQRARSGLAGGLIHAWKKWECCHCGSVTHYENHFCSRLPCCHKRCEAQCTTLEASG</sequence>
<evidence type="ECO:0000313" key="3">
    <source>
        <dbReference type="Proteomes" id="UP001360953"/>
    </source>
</evidence>
<feature type="compositionally biased region" description="Polar residues" evidence="1">
    <location>
        <begin position="48"/>
        <end position="62"/>
    </location>
</feature>
<comment type="caution">
    <text evidence="2">The sequence shown here is derived from an EMBL/GenBank/DDBJ whole genome shotgun (WGS) entry which is preliminary data.</text>
</comment>
<accession>A0ABR1L6I5</accession>
<protein>
    <submittedName>
        <fullName evidence="2">Uncharacterized protein</fullName>
    </submittedName>
</protein>
<evidence type="ECO:0000256" key="1">
    <source>
        <dbReference type="SAM" id="MobiDB-lite"/>
    </source>
</evidence>
<feature type="compositionally biased region" description="Basic and acidic residues" evidence="1">
    <location>
        <begin position="23"/>
        <end position="44"/>
    </location>
</feature>
<keyword evidence="3" id="KW-1185">Reference proteome</keyword>
<gene>
    <name evidence="2" type="ORF">J3D65DRAFT_151932</name>
</gene>
<proteinExistence type="predicted"/>
<dbReference type="GeneID" id="92026999"/>
<dbReference type="EMBL" id="JBBPEH010000014">
    <property type="protein sequence ID" value="KAK7530285.1"/>
    <property type="molecule type" value="Genomic_DNA"/>
</dbReference>
<dbReference type="RefSeq" id="XP_066650524.1">
    <property type="nucleotide sequence ID" value="XM_066794093.1"/>
</dbReference>
<dbReference type="Proteomes" id="UP001360953">
    <property type="component" value="Unassembled WGS sequence"/>
</dbReference>